<evidence type="ECO:0000313" key="4">
    <source>
        <dbReference type="Proteomes" id="UP000249723"/>
    </source>
</evidence>
<evidence type="ECO:0000313" key="3">
    <source>
        <dbReference type="EMBL" id="SCZ97995.1"/>
    </source>
</evidence>
<accession>A0A2X0N084</accession>
<keyword evidence="2" id="KW-0732">Signal</keyword>
<evidence type="ECO:0000256" key="1">
    <source>
        <dbReference type="SAM" id="MobiDB-lite"/>
    </source>
</evidence>
<reference evidence="4" key="1">
    <citation type="submission" date="2016-10" db="EMBL/GenBank/DDBJ databases">
        <authorList>
            <person name="Jeantristanb JTB J.-T."/>
            <person name="Ricardo R."/>
        </authorList>
    </citation>
    <scope>NUCLEOTIDE SEQUENCE [LARGE SCALE GENOMIC DNA]</scope>
</reference>
<feature type="chain" id="PRO_5030060405" evidence="2">
    <location>
        <begin position="21"/>
        <end position="95"/>
    </location>
</feature>
<name>A0A2X0N084_9BASI</name>
<dbReference type="Proteomes" id="UP000249723">
    <property type="component" value="Unassembled WGS sequence"/>
</dbReference>
<dbReference type="OrthoDB" id="10511712at2759"/>
<evidence type="ECO:0000256" key="2">
    <source>
        <dbReference type="SAM" id="SignalP"/>
    </source>
</evidence>
<keyword evidence="4" id="KW-1185">Reference proteome</keyword>
<sequence length="95" mass="9812">MVSKLLGALDLFFALSRAHADPPDVRRLTTGPSSKDESETEPSRSSSSVCFDGRGRVTPSSSGSEVFAGAKRGLALGAVILGTSQSILLGKISAF</sequence>
<organism evidence="3 4">
    <name type="scientific">Microbotryum saponariae</name>
    <dbReference type="NCBI Taxonomy" id="289078"/>
    <lineage>
        <taxon>Eukaryota</taxon>
        <taxon>Fungi</taxon>
        <taxon>Dikarya</taxon>
        <taxon>Basidiomycota</taxon>
        <taxon>Pucciniomycotina</taxon>
        <taxon>Microbotryomycetes</taxon>
        <taxon>Microbotryales</taxon>
        <taxon>Microbotryaceae</taxon>
        <taxon>Microbotryum</taxon>
    </lineage>
</organism>
<proteinExistence type="predicted"/>
<protein>
    <submittedName>
        <fullName evidence="3">BZ3500_MvSof-1268-A1-R1_Chr3-3g06507 protein</fullName>
    </submittedName>
</protein>
<dbReference type="EMBL" id="FMWP01000094">
    <property type="protein sequence ID" value="SCZ97995.1"/>
    <property type="molecule type" value="Genomic_DNA"/>
</dbReference>
<dbReference type="AlphaFoldDB" id="A0A2X0N084"/>
<feature type="region of interest" description="Disordered" evidence="1">
    <location>
        <begin position="22"/>
        <end position="65"/>
    </location>
</feature>
<feature type="signal peptide" evidence="2">
    <location>
        <begin position="1"/>
        <end position="20"/>
    </location>
</feature>
<gene>
    <name evidence="3" type="ORF">BZ3500_MVSOF-1268-A1-R1_CHR3-3G06507</name>
</gene>